<gene>
    <name evidence="1" type="ORF">EPV75_06295</name>
</gene>
<reference evidence="1 2" key="1">
    <citation type="journal article" date="2018" name="Environ. Microbiol.">
        <title>Genomes of ubiquitous marine and hypersaline Hydrogenovibrio, Thiomicrorhabdus and Thiomicrospira spp. encode a diversity of mechanisms to sustain chemolithoautotrophy in heterogeneous environments.</title>
        <authorList>
            <person name="Scott K.M."/>
            <person name="Williams J."/>
            <person name="Porter C.M.B."/>
            <person name="Russel S."/>
            <person name="Harmer T.L."/>
            <person name="Paul J.H."/>
            <person name="Antonen K.M."/>
            <person name="Bridges M.K."/>
            <person name="Camper G.J."/>
            <person name="Campla C.K."/>
            <person name="Casella L.G."/>
            <person name="Chase E."/>
            <person name="Conrad J.W."/>
            <person name="Cruz M.C."/>
            <person name="Dunlap D.S."/>
            <person name="Duran L."/>
            <person name="Fahsbender E.M."/>
            <person name="Goldsmith D.B."/>
            <person name="Keeley R.F."/>
            <person name="Kondoff M.R."/>
            <person name="Kussy B.I."/>
            <person name="Lane M.K."/>
            <person name="Lawler S."/>
            <person name="Leigh B.A."/>
            <person name="Lewis C."/>
            <person name="Lostal L.M."/>
            <person name="Marking D."/>
            <person name="Mancera P.A."/>
            <person name="McClenthan E.C."/>
            <person name="McIntyre E.A."/>
            <person name="Mine J.A."/>
            <person name="Modi S."/>
            <person name="Moore B.D."/>
            <person name="Morgan W.A."/>
            <person name="Nelson K.M."/>
            <person name="Nguyen K.N."/>
            <person name="Ogburn N."/>
            <person name="Parrino D.G."/>
            <person name="Pedapudi A.D."/>
            <person name="Pelham R.P."/>
            <person name="Preece A.M."/>
            <person name="Rampersad E.A."/>
            <person name="Richardson J.C."/>
            <person name="Rodgers C.M."/>
            <person name="Schaffer B.L."/>
            <person name="Sheridan N.E."/>
            <person name="Solone M.R."/>
            <person name="Staley Z.R."/>
            <person name="Tabuchi M."/>
            <person name="Waide R.J."/>
            <person name="Wanjugi P.W."/>
            <person name="Young S."/>
            <person name="Clum A."/>
            <person name="Daum C."/>
            <person name="Huntemann M."/>
            <person name="Ivanova N."/>
            <person name="Kyrpides N."/>
            <person name="Mikhailova N."/>
            <person name="Palaniappan K."/>
            <person name="Pillay M."/>
            <person name="Reddy T.B.K."/>
            <person name="Shapiro N."/>
            <person name="Stamatis D."/>
            <person name="Varghese N."/>
            <person name="Woyke T."/>
            <person name="Boden R."/>
            <person name="Freyermuth S.K."/>
            <person name="Kerfeld C.A."/>
        </authorList>
    </citation>
    <scope>NUCLEOTIDE SEQUENCE [LARGE SCALE GENOMIC DNA]</scope>
    <source>
        <strain evidence="1 2">JR-2</strain>
    </source>
</reference>
<evidence type="ECO:0008006" key="3">
    <source>
        <dbReference type="Google" id="ProtNLM"/>
    </source>
</evidence>
<evidence type="ECO:0000313" key="2">
    <source>
        <dbReference type="Proteomes" id="UP000285478"/>
    </source>
</evidence>
<name>A0A410H6B7_9GAMM</name>
<accession>A0A410H6B7</accession>
<sequence length="60" mass="6979">MLTSLFMLAGCSNQAVYDNIQHNNRNSCYKKPPSQYDACMKAANKPYDQYEREREEVNAQ</sequence>
<keyword evidence="2" id="KW-1185">Reference proteome</keyword>
<dbReference type="EMBL" id="CP035033">
    <property type="protein sequence ID" value="QAB16459.1"/>
    <property type="molecule type" value="Genomic_DNA"/>
</dbReference>
<proteinExistence type="predicted"/>
<dbReference type="AlphaFoldDB" id="A0A410H6B7"/>
<dbReference type="Proteomes" id="UP000285478">
    <property type="component" value="Chromosome"/>
</dbReference>
<evidence type="ECO:0000313" key="1">
    <source>
        <dbReference type="EMBL" id="QAB16459.1"/>
    </source>
</evidence>
<dbReference type="KEGG" id="htr:EPV75_06295"/>
<protein>
    <recommendedName>
        <fullName evidence="3">Lipoprotein</fullName>
    </recommendedName>
</protein>
<organism evidence="1 2">
    <name type="scientific">Hydrogenovibrio thermophilus</name>
    <dbReference type="NCBI Taxonomy" id="265883"/>
    <lineage>
        <taxon>Bacteria</taxon>
        <taxon>Pseudomonadati</taxon>
        <taxon>Pseudomonadota</taxon>
        <taxon>Gammaproteobacteria</taxon>
        <taxon>Thiotrichales</taxon>
        <taxon>Piscirickettsiaceae</taxon>
        <taxon>Hydrogenovibrio</taxon>
    </lineage>
</organism>